<evidence type="ECO:0000256" key="1">
    <source>
        <dbReference type="SAM" id="Phobius"/>
    </source>
</evidence>
<comment type="caution">
    <text evidence="2">The sequence shown here is derived from an EMBL/GenBank/DDBJ whole genome shotgun (WGS) entry which is preliminary data.</text>
</comment>
<keyword evidence="1" id="KW-0812">Transmembrane</keyword>
<dbReference type="EMBL" id="AEIG01000005">
    <property type="protein sequence ID" value="EGG30839.1"/>
    <property type="molecule type" value="Genomic_DNA"/>
</dbReference>
<dbReference type="AlphaFoldDB" id="F3KYK8"/>
<gene>
    <name evidence="2" type="ORF">IMCC3088_2028</name>
</gene>
<reference evidence="2 3" key="1">
    <citation type="journal article" date="2011" name="J. Bacteriol.">
        <title>Genome sequence of strain IMCC3088, a proteorhodopsin-containing marine bacterium belonging to the OM60/NOR5 clade.</title>
        <authorList>
            <person name="Jang Y."/>
            <person name="Oh H.M."/>
            <person name="Kang I."/>
            <person name="Lee K."/>
            <person name="Yang S.J."/>
            <person name="Cho J.C."/>
        </authorList>
    </citation>
    <scope>NUCLEOTIDE SEQUENCE [LARGE SCALE GENOMIC DNA]</scope>
    <source>
        <strain evidence="2 3">IMCC3088</strain>
    </source>
</reference>
<keyword evidence="1" id="KW-0472">Membrane</keyword>
<keyword evidence="1" id="KW-1133">Transmembrane helix</keyword>
<proteinExistence type="predicted"/>
<feature type="transmembrane region" description="Helical" evidence="1">
    <location>
        <begin position="5"/>
        <end position="27"/>
    </location>
</feature>
<evidence type="ECO:0000313" key="3">
    <source>
        <dbReference type="Proteomes" id="UP000005615"/>
    </source>
</evidence>
<dbReference type="STRING" id="2518989.IMCC3088_2028"/>
<sequence>MSYAFINGLVFGLLFYMGHIPRIMMYFSPEGISAYPSAIGFYGGMLINTFGIPVAFYGSYLALRLAWKRKYNHPVDWK</sequence>
<organism evidence="2 3">
    <name type="scientific">Aequoribacter fuscus</name>
    <dbReference type="NCBI Taxonomy" id="2518989"/>
    <lineage>
        <taxon>Bacteria</taxon>
        <taxon>Pseudomonadati</taxon>
        <taxon>Pseudomonadota</taxon>
        <taxon>Gammaproteobacteria</taxon>
        <taxon>Cellvibrionales</taxon>
        <taxon>Halieaceae</taxon>
        <taxon>Aequoribacter</taxon>
    </lineage>
</organism>
<protein>
    <submittedName>
        <fullName evidence="2">Uncharacterized protein</fullName>
    </submittedName>
</protein>
<evidence type="ECO:0000313" key="2">
    <source>
        <dbReference type="EMBL" id="EGG30839.1"/>
    </source>
</evidence>
<dbReference type="Proteomes" id="UP000005615">
    <property type="component" value="Unassembled WGS sequence"/>
</dbReference>
<keyword evidence="3" id="KW-1185">Reference proteome</keyword>
<name>F3KYK8_9GAMM</name>
<feature type="transmembrane region" description="Helical" evidence="1">
    <location>
        <begin position="39"/>
        <end position="63"/>
    </location>
</feature>
<accession>F3KYK8</accession>